<dbReference type="InterPro" id="IPR032675">
    <property type="entry name" value="LRR_dom_sf"/>
</dbReference>
<reference evidence="1" key="1">
    <citation type="submission" date="2020-06" db="EMBL/GenBank/DDBJ databases">
        <authorList>
            <consortium name="Plant Systems Biology data submission"/>
        </authorList>
    </citation>
    <scope>NUCLEOTIDE SEQUENCE</scope>
    <source>
        <strain evidence="1">D6</strain>
    </source>
</reference>
<dbReference type="Gene3D" id="3.80.10.10">
    <property type="entry name" value="Ribonuclease Inhibitor"/>
    <property type="match status" value="2"/>
</dbReference>
<dbReference type="SUPFAM" id="SSF52047">
    <property type="entry name" value="RNI-like"/>
    <property type="match status" value="1"/>
</dbReference>
<accession>A0A9N8DY68</accession>
<dbReference type="AlphaFoldDB" id="A0A9N8DY68"/>
<dbReference type="Proteomes" id="UP001153069">
    <property type="component" value="Unassembled WGS sequence"/>
</dbReference>
<dbReference type="EMBL" id="CAICTM010000467">
    <property type="protein sequence ID" value="CAB9511097.1"/>
    <property type="molecule type" value="Genomic_DNA"/>
</dbReference>
<gene>
    <name evidence="1" type="ORF">SEMRO_468_G149060.1</name>
</gene>
<name>A0A9N8DY68_9STRA</name>
<evidence type="ECO:0000313" key="2">
    <source>
        <dbReference type="Proteomes" id="UP001153069"/>
    </source>
</evidence>
<proteinExistence type="predicted"/>
<evidence type="ECO:0000313" key="1">
    <source>
        <dbReference type="EMBL" id="CAB9511097.1"/>
    </source>
</evidence>
<keyword evidence="2" id="KW-1185">Reference proteome</keyword>
<comment type="caution">
    <text evidence="1">The sequence shown here is derived from an EMBL/GenBank/DDBJ whole genome shotgun (WGS) entry which is preliminary data.</text>
</comment>
<dbReference type="PANTHER" id="PTHR47679:SF2">
    <property type="entry name" value="C-TERMINAL OF ROC (COR) DOMAIN-CONTAINING PROTEIN"/>
    <property type="match status" value="1"/>
</dbReference>
<dbReference type="PANTHER" id="PTHR47679">
    <property type="entry name" value="PROTEIN TORNADO 1"/>
    <property type="match status" value="1"/>
</dbReference>
<dbReference type="OrthoDB" id="186812at2759"/>
<organism evidence="1 2">
    <name type="scientific">Seminavis robusta</name>
    <dbReference type="NCBI Taxonomy" id="568900"/>
    <lineage>
        <taxon>Eukaryota</taxon>
        <taxon>Sar</taxon>
        <taxon>Stramenopiles</taxon>
        <taxon>Ochrophyta</taxon>
        <taxon>Bacillariophyta</taxon>
        <taxon>Bacillariophyceae</taxon>
        <taxon>Bacillariophycidae</taxon>
        <taxon>Naviculales</taxon>
        <taxon>Naviculaceae</taxon>
        <taxon>Seminavis</taxon>
    </lineage>
</organism>
<sequence length="393" mass="44170">MGYDAHEDTYATSCDEFSDSESELSSVEQLFKGYEPSLIVLDGSDHALFTQIEQLIDCLRASKLIQQVRVSTAFLQGLDNTEDNNNNKKCEETHALFAAIAGLHPICETFICHLHRHLARDVIQEKDGGLWTCAKTMQRLTLNNFLLTDDLIVALGQNEELTELRAYFDSGSKSKDAEAAAAEDKRGLDPLFLALSKSPRLQMLDVYAKEDERPEKPRRLTAAALTALCQNPTLQEVKLWHLDTDLTIAMAKALETDKTLKRISLNACFVKNEGYSAMAQMLTVNTALEKIHISDIVSADSCIELAKALESNNTLKELELTYESESNKVLQAMVEMLEKNTTLQQLKLYMSYSFENDMSFSAEKGTEYEESQAADDWELKLDALLEQNRKGLR</sequence>
<protein>
    <submittedName>
        <fullName evidence="1">Leucine-rich repeat protein</fullName>
    </submittedName>
</protein>